<proteinExistence type="predicted"/>
<dbReference type="EMBL" id="VLPL01000004">
    <property type="protein sequence ID" value="TSJ44953.1"/>
    <property type="molecule type" value="Genomic_DNA"/>
</dbReference>
<protein>
    <submittedName>
        <fullName evidence="2">Cbb3-type cytochrome c oxidase subunit 3</fullName>
    </submittedName>
</protein>
<reference evidence="2 3" key="1">
    <citation type="submission" date="2019-07" db="EMBL/GenBank/DDBJ databases">
        <authorList>
            <person name="Huq M.A."/>
        </authorList>
    </citation>
    <scope>NUCLEOTIDE SEQUENCE [LARGE SCALE GENOMIC DNA]</scope>
    <source>
        <strain evidence="2 3">MAH-3</strain>
    </source>
</reference>
<dbReference type="Proteomes" id="UP000316008">
    <property type="component" value="Unassembled WGS sequence"/>
</dbReference>
<keyword evidence="3" id="KW-1185">Reference proteome</keyword>
<name>A0A556MYN7_9FLAO</name>
<organism evidence="2 3">
    <name type="scientific">Fluviicola chungangensis</name>
    <dbReference type="NCBI Taxonomy" id="2597671"/>
    <lineage>
        <taxon>Bacteria</taxon>
        <taxon>Pseudomonadati</taxon>
        <taxon>Bacteroidota</taxon>
        <taxon>Flavobacteriia</taxon>
        <taxon>Flavobacteriales</taxon>
        <taxon>Crocinitomicaceae</taxon>
        <taxon>Fluviicola</taxon>
    </lineage>
</organism>
<keyword evidence="1" id="KW-0812">Transmembrane</keyword>
<feature type="transmembrane region" description="Helical" evidence="1">
    <location>
        <begin position="17"/>
        <end position="38"/>
    </location>
</feature>
<keyword evidence="1" id="KW-1133">Transmembrane helix</keyword>
<sequence length="65" mass="7546">MLRFIKHHLASESGVEFYGIFSLMIFVLFFLVVLIRIWKMNKSAVEELSNIPLSSDNLTSQNEKL</sequence>
<evidence type="ECO:0000313" key="3">
    <source>
        <dbReference type="Proteomes" id="UP000316008"/>
    </source>
</evidence>
<comment type="caution">
    <text evidence="2">The sequence shown here is derived from an EMBL/GenBank/DDBJ whole genome shotgun (WGS) entry which is preliminary data.</text>
</comment>
<dbReference type="RefSeq" id="WP_144333075.1">
    <property type="nucleotide sequence ID" value="NZ_VLPL01000004.1"/>
</dbReference>
<dbReference type="AlphaFoldDB" id="A0A556MYN7"/>
<evidence type="ECO:0000313" key="2">
    <source>
        <dbReference type="EMBL" id="TSJ44953.1"/>
    </source>
</evidence>
<keyword evidence="1" id="KW-0472">Membrane</keyword>
<evidence type="ECO:0000256" key="1">
    <source>
        <dbReference type="SAM" id="Phobius"/>
    </source>
</evidence>
<accession>A0A556MYN7</accession>
<gene>
    <name evidence="2" type="ORF">FO442_10175</name>
</gene>